<protein>
    <recommendedName>
        <fullName evidence="5">HTH APSES-type domain-containing protein</fullName>
    </recommendedName>
</protein>
<dbReference type="Gene3D" id="3.10.260.10">
    <property type="entry name" value="Transcription regulator HTH, APSES-type DNA-binding domain"/>
    <property type="match status" value="1"/>
</dbReference>
<dbReference type="Pfam" id="PF04383">
    <property type="entry name" value="KilA-N"/>
    <property type="match status" value="1"/>
</dbReference>
<dbReference type="Gene3D" id="1.25.40.20">
    <property type="entry name" value="Ankyrin repeat-containing domain"/>
    <property type="match status" value="1"/>
</dbReference>
<evidence type="ECO:0000313" key="7">
    <source>
        <dbReference type="Proteomes" id="UP001209540"/>
    </source>
</evidence>
<evidence type="ECO:0000256" key="1">
    <source>
        <dbReference type="ARBA" id="ARBA00022737"/>
    </source>
</evidence>
<dbReference type="SUPFAM" id="SSF54616">
    <property type="entry name" value="DNA-binding domain of Mlu1-box binding protein MBP1"/>
    <property type="match status" value="1"/>
</dbReference>
<dbReference type="SUPFAM" id="SSF48403">
    <property type="entry name" value="Ankyrin repeat"/>
    <property type="match status" value="1"/>
</dbReference>
<dbReference type="EMBL" id="JAIXMP010000002">
    <property type="protein sequence ID" value="KAI9277204.1"/>
    <property type="molecule type" value="Genomic_DNA"/>
</dbReference>
<dbReference type="FunFam" id="3.10.260.10:FF:000001">
    <property type="entry name" value="APSES transcription factor (MbpA)"/>
    <property type="match status" value="1"/>
</dbReference>
<dbReference type="GO" id="GO:0030907">
    <property type="term" value="C:MBF transcription complex"/>
    <property type="evidence" value="ECO:0007669"/>
    <property type="project" value="TreeGrafter"/>
</dbReference>
<dbReference type="GO" id="GO:0033309">
    <property type="term" value="C:SBF transcription complex"/>
    <property type="evidence" value="ECO:0007669"/>
    <property type="project" value="TreeGrafter"/>
</dbReference>
<feature type="region of interest" description="Disordered" evidence="4">
    <location>
        <begin position="602"/>
        <end position="661"/>
    </location>
</feature>
<feature type="compositionally biased region" description="Basic residues" evidence="4">
    <location>
        <begin position="214"/>
        <end position="228"/>
    </location>
</feature>
<keyword evidence="2 3" id="KW-0040">ANK repeat</keyword>
<keyword evidence="1" id="KW-0677">Repeat</keyword>
<feature type="compositionally biased region" description="Polar residues" evidence="4">
    <location>
        <begin position="177"/>
        <end position="189"/>
    </location>
</feature>
<dbReference type="Pfam" id="PF12796">
    <property type="entry name" value="Ank_2"/>
    <property type="match status" value="1"/>
</dbReference>
<dbReference type="PANTHER" id="PTHR43828">
    <property type="entry name" value="ASPARAGINASE"/>
    <property type="match status" value="1"/>
</dbReference>
<feature type="region of interest" description="Disordered" evidence="4">
    <location>
        <begin position="107"/>
        <end position="243"/>
    </location>
</feature>
<dbReference type="InterPro" id="IPR018004">
    <property type="entry name" value="KilA/APSES_HTH"/>
</dbReference>
<comment type="caution">
    <text evidence="6">The sequence shown here is derived from an EMBL/GenBank/DDBJ whole genome shotgun (WGS) entry which is preliminary data.</text>
</comment>
<dbReference type="InterPro" id="IPR036770">
    <property type="entry name" value="Ankyrin_rpt-contain_sf"/>
</dbReference>
<reference evidence="6" key="1">
    <citation type="journal article" date="2022" name="IScience">
        <title>Evolution of zygomycete secretomes and the origins of terrestrial fungal ecologies.</title>
        <authorList>
            <person name="Chang Y."/>
            <person name="Wang Y."/>
            <person name="Mondo S."/>
            <person name="Ahrendt S."/>
            <person name="Andreopoulos W."/>
            <person name="Barry K."/>
            <person name="Beard J."/>
            <person name="Benny G.L."/>
            <person name="Blankenship S."/>
            <person name="Bonito G."/>
            <person name="Cuomo C."/>
            <person name="Desiro A."/>
            <person name="Gervers K.A."/>
            <person name="Hundley H."/>
            <person name="Kuo A."/>
            <person name="LaButti K."/>
            <person name="Lang B.F."/>
            <person name="Lipzen A."/>
            <person name="O'Donnell K."/>
            <person name="Pangilinan J."/>
            <person name="Reynolds N."/>
            <person name="Sandor L."/>
            <person name="Smith M.E."/>
            <person name="Tsang A."/>
            <person name="Grigoriev I.V."/>
            <person name="Stajich J.E."/>
            <person name="Spatafora J.W."/>
        </authorList>
    </citation>
    <scope>NUCLEOTIDE SEQUENCE</scope>
    <source>
        <strain evidence="6">RSA 2281</strain>
    </source>
</reference>
<dbReference type="Pfam" id="PF00023">
    <property type="entry name" value="Ank"/>
    <property type="match status" value="1"/>
</dbReference>
<dbReference type="InterPro" id="IPR002110">
    <property type="entry name" value="Ankyrin_rpt"/>
</dbReference>
<dbReference type="PROSITE" id="PS50297">
    <property type="entry name" value="ANK_REP_REGION"/>
    <property type="match status" value="2"/>
</dbReference>
<dbReference type="SMART" id="SM01252">
    <property type="entry name" value="KilA-N"/>
    <property type="match status" value="1"/>
</dbReference>
<dbReference type="InterPro" id="IPR036887">
    <property type="entry name" value="HTH_APSES_sf"/>
</dbReference>
<dbReference type="SMART" id="SM00248">
    <property type="entry name" value="ANK"/>
    <property type="match status" value="3"/>
</dbReference>
<dbReference type="InterPro" id="IPR003163">
    <property type="entry name" value="Tscrpt_reg_HTH_APSES-type"/>
</dbReference>
<keyword evidence="7" id="KW-1185">Reference proteome</keyword>
<feature type="compositionally biased region" description="Basic and acidic residues" evidence="4">
    <location>
        <begin position="621"/>
        <end position="644"/>
    </location>
</feature>
<feature type="repeat" description="ANK" evidence="3">
    <location>
        <begin position="283"/>
        <end position="315"/>
    </location>
</feature>
<feature type="repeat" description="ANK" evidence="3">
    <location>
        <begin position="402"/>
        <end position="434"/>
    </location>
</feature>
<dbReference type="PANTHER" id="PTHR43828:SF15">
    <property type="entry name" value="TRANSCRIPTION FACTOR MBP1"/>
    <property type="match status" value="1"/>
</dbReference>
<proteinExistence type="predicted"/>
<sequence length="731" mass="82779">MSQQQSPRIFKATYSGVPVYEMLCKGVAVMRRRSDAFLNATQILKVADFDKPQRTRILEREVQVGKHEKVQGGYGKYQGTWVPFERGVALAQQYKVDQLLQPIFDYVKGDESPPVAPKHVTAASTRPRRAREPRRKRVKHEEVEPSDAEDSSQYSELHDNDGSMMVDPTGAFHHGSRTPSPLFQSTTDNKGGATASGGTDGHLLPPPVTYQQRPNKRTKRNNNTHHRQEKNETEDDDDLNFNSTNSSYAQKLLHNFISGNTEVPPILQHPPRDLDVNVIIDDEGHTSLHWAAAMGQLQTVKVLIHHKADVYRVNFKGQTALMRSVLFTNNFDRKTFHYMLDMLQKTIFNIDKKDQTVFHHVASTASWKGKVHASRYYMECLIDKLGSNRSELISILNVQDVYGDTALTIAARIGNKKLVRLLIDAGASTEIANEEGMTAQDYLTELERSGRFSQDLLGVSSAGGVGSSSANAMASSSATLAISASEQAARARLRQKIESMFKMILANDRSVPTASQLFDGFAGSYERDLTQKEQTVKEKRVDLELTRKRLAETRRILEQIRLNPGLLDEAEGAAKELETRLRKLMHYAQKEKLTQLIENYDEQNKSKDEQPNEKPEEEGNDGQKETDEEKKSSLEKESQDDTEKKKNKKKEKEEEEEEKTLIKNTKELEEKLLALQKSRQDLVNEIIQLKTQTPGKRYQEYKRLISMCCNVAYENVDMMLSPLLASFNESG</sequence>
<dbReference type="PROSITE" id="PS51299">
    <property type="entry name" value="HTH_APSES"/>
    <property type="match status" value="1"/>
</dbReference>
<dbReference type="Proteomes" id="UP001209540">
    <property type="component" value="Unassembled WGS sequence"/>
</dbReference>
<evidence type="ECO:0000259" key="5">
    <source>
        <dbReference type="PROSITE" id="PS51299"/>
    </source>
</evidence>
<accession>A0AAD5PJE8</accession>
<evidence type="ECO:0000256" key="3">
    <source>
        <dbReference type="PROSITE-ProRule" id="PRU00023"/>
    </source>
</evidence>
<dbReference type="InterPro" id="IPR051642">
    <property type="entry name" value="SWI6-like"/>
</dbReference>
<feature type="domain" description="HTH APSES-type" evidence="5">
    <location>
        <begin position="9"/>
        <end position="116"/>
    </location>
</feature>
<evidence type="ECO:0000256" key="2">
    <source>
        <dbReference type="ARBA" id="ARBA00023043"/>
    </source>
</evidence>
<evidence type="ECO:0000313" key="6">
    <source>
        <dbReference type="EMBL" id="KAI9277204.1"/>
    </source>
</evidence>
<dbReference type="GO" id="GO:0001228">
    <property type="term" value="F:DNA-binding transcription activator activity, RNA polymerase II-specific"/>
    <property type="evidence" value="ECO:0007669"/>
    <property type="project" value="UniProtKB-ARBA"/>
</dbReference>
<feature type="compositionally biased region" description="Basic residues" evidence="4">
    <location>
        <begin position="126"/>
        <end position="138"/>
    </location>
</feature>
<dbReference type="GO" id="GO:0003677">
    <property type="term" value="F:DNA binding"/>
    <property type="evidence" value="ECO:0007669"/>
    <property type="project" value="InterPro"/>
</dbReference>
<organism evidence="6 7">
    <name type="scientific">Phascolomyces articulosus</name>
    <dbReference type="NCBI Taxonomy" id="60185"/>
    <lineage>
        <taxon>Eukaryota</taxon>
        <taxon>Fungi</taxon>
        <taxon>Fungi incertae sedis</taxon>
        <taxon>Mucoromycota</taxon>
        <taxon>Mucoromycotina</taxon>
        <taxon>Mucoromycetes</taxon>
        <taxon>Mucorales</taxon>
        <taxon>Lichtheimiaceae</taxon>
        <taxon>Phascolomyces</taxon>
    </lineage>
</organism>
<feature type="compositionally biased region" description="Basic and acidic residues" evidence="4">
    <location>
        <begin position="602"/>
        <end position="614"/>
    </location>
</feature>
<name>A0AAD5PJE8_9FUNG</name>
<evidence type="ECO:0000256" key="4">
    <source>
        <dbReference type="SAM" id="MobiDB-lite"/>
    </source>
</evidence>
<dbReference type="PROSITE" id="PS50088">
    <property type="entry name" value="ANK_REPEAT"/>
    <property type="match status" value="2"/>
</dbReference>
<dbReference type="AlphaFoldDB" id="A0AAD5PJE8"/>
<reference evidence="6" key="2">
    <citation type="submission" date="2023-02" db="EMBL/GenBank/DDBJ databases">
        <authorList>
            <consortium name="DOE Joint Genome Institute"/>
            <person name="Mondo S.J."/>
            <person name="Chang Y."/>
            <person name="Wang Y."/>
            <person name="Ahrendt S."/>
            <person name="Andreopoulos W."/>
            <person name="Barry K."/>
            <person name="Beard J."/>
            <person name="Benny G.L."/>
            <person name="Blankenship S."/>
            <person name="Bonito G."/>
            <person name="Cuomo C."/>
            <person name="Desiro A."/>
            <person name="Gervers K.A."/>
            <person name="Hundley H."/>
            <person name="Kuo A."/>
            <person name="LaButti K."/>
            <person name="Lang B.F."/>
            <person name="Lipzen A."/>
            <person name="O'Donnell K."/>
            <person name="Pangilinan J."/>
            <person name="Reynolds N."/>
            <person name="Sandor L."/>
            <person name="Smith M.W."/>
            <person name="Tsang A."/>
            <person name="Grigoriev I.V."/>
            <person name="Stajich J.E."/>
            <person name="Spatafora J.W."/>
        </authorList>
    </citation>
    <scope>NUCLEOTIDE SEQUENCE</scope>
    <source>
        <strain evidence="6">RSA 2281</strain>
    </source>
</reference>
<gene>
    <name evidence="6" type="ORF">BDA99DRAFT_495138</name>
</gene>